<protein>
    <submittedName>
        <fullName evidence="1">Tyrosine-type recombinase/integrase</fullName>
    </submittedName>
</protein>
<organism evidence="1 2">
    <name type="scientific">Streptomyces achmelvichensis</name>
    <dbReference type="NCBI Taxonomy" id="3134111"/>
    <lineage>
        <taxon>Bacteria</taxon>
        <taxon>Bacillati</taxon>
        <taxon>Actinomycetota</taxon>
        <taxon>Actinomycetes</taxon>
        <taxon>Kitasatosporales</taxon>
        <taxon>Streptomycetaceae</taxon>
        <taxon>Streptomyces</taxon>
    </lineage>
</organism>
<comment type="caution">
    <text evidence="1">The sequence shown here is derived from an EMBL/GenBank/DDBJ whole genome shotgun (WGS) entry which is preliminary data.</text>
</comment>
<sequence>MADTQTFTARNRRTDYNGDEPFIPAPVTRFAGAELKAAPAPLPSTPPGPFGDLSRAPASEILRIVERATKGQPNPGRRRTAVRRVFSVLEEMPGDTWQERWQASGFDDEGAESVRVLAREGDRVDSADLIAGTKLAFCLRVIRPSISGFRANKFLDYPQRFRELQPDPLLEKFFAAADAFDVHHMHRVRAKFDLTAALTTGGIALEDLTPSALLHFGMESKRLGVTHGSKAGATRFAGLGTWQVLHQMGHFPPGTPPTLRAYVYRGQLTVTQLVDRYPIQHQGVRQLLIDYLTRRRAGTDYTTITALARQLAKTFWAKIEKINPGQQDLALSPEVYDQWRAAIKRWDRDERRTRADDSGILLAVRALYLDLHSWAIDEPEQWAQWVVPCPIRPKELKGFAKRKREIHQRMSDRIRVRQPLLPTLVAHVEDRYEHLTGLLKKARAVVLGASFEHDGHSYRRTDSDRDRTWAKSQDEPPVRVTDEDGQVLNVTLTEDTAFWEWAGLEILRHSGIRVEELCELTHLSIRQYRRPNDEVIALLVIAPSKSERERVIPMSADLFHAVAQIIRRLTPDGRPVRLLNRYDPHEKTWSEPMPFLMQRQNGTQRSVISPTTFIHMFARSCEELAETHRAFADMTFTPHDFRRLFATEIVNGGLPIHIGAALLGHLNLQTLQGYVAVFAEDIVANYQRFLNHRRSLRPEIEYPEVTPEEWADFEEHFDKRKVELGNCARPYGTPCNHEHACIRCPMLQVNPKMLPRLAEIEKDLLLRRKRAQEEHWLGEVEGIDSTLTFLRAKQAEAARLAKRPTTNLGIPRPRPEEIQ</sequence>
<dbReference type="Proteomes" id="UP001377168">
    <property type="component" value="Unassembled WGS sequence"/>
</dbReference>
<accession>A0ACC6PKT5</accession>
<evidence type="ECO:0000313" key="2">
    <source>
        <dbReference type="Proteomes" id="UP001377168"/>
    </source>
</evidence>
<dbReference type="EMBL" id="JBBKAJ010000003">
    <property type="protein sequence ID" value="MEJ8632062.1"/>
    <property type="molecule type" value="Genomic_DNA"/>
</dbReference>
<evidence type="ECO:0000313" key="1">
    <source>
        <dbReference type="EMBL" id="MEJ8632062.1"/>
    </source>
</evidence>
<name>A0ACC6PKT5_9ACTN</name>
<gene>
    <name evidence="1" type="ORF">WKI67_00950</name>
</gene>
<reference evidence="1" key="1">
    <citation type="submission" date="2024-03" db="EMBL/GenBank/DDBJ databases">
        <title>Novel Streptomyces species of biotechnological and ecological value are a feature of Machair soil.</title>
        <authorList>
            <person name="Prole J.R."/>
            <person name="Goodfellow M."/>
            <person name="Allenby N."/>
            <person name="Ward A.C."/>
        </authorList>
    </citation>
    <scope>NUCLEOTIDE SEQUENCE</scope>
    <source>
        <strain evidence="1">MS2.AVA.5</strain>
    </source>
</reference>
<keyword evidence="2" id="KW-1185">Reference proteome</keyword>
<proteinExistence type="predicted"/>